<dbReference type="PANTHER" id="PTHR11061">
    <property type="entry name" value="RNA M5U METHYLTRANSFERASE"/>
    <property type="match status" value="1"/>
</dbReference>
<evidence type="ECO:0000256" key="3">
    <source>
        <dbReference type="ARBA" id="ARBA00022603"/>
    </source>
</evidence>
<feature type="binding site" evidence="9">
    <location>
        <position position="89"/>
    </location>
    <ligand>
        <name>[4Fe-4S] cluster</name>
        <dbReference type="ChEBI" id="CHEBI:49883"/>
    </ligand>
</feature>
<protein>
    <recommendedName>
        <fullName evidence="9">23S rRNA (uracil(1939)-C(5))-methyltransferase RlmD</fullName>
        <ecNumber evidence="9">2.1.1.190</ecNumber>
    </recommendedName>
    <alternativeName>
        <fullName evidence="9">23S rRNA(m5U1939)-methyltransferase</fullName>
    </alternativeName>
</protein>
<dbReference type="Pfam" id="PF05958">
    <property type="entry name" value="tRNA_U5-meth_tr"/>
    <property type="match status" value="1"/>
</dbReference>
<comment type="function">
    <text evidence="9">Catalyzes the formation of 5-methyl-uridine at position 1939 (m5U1939) in 23S rRNA.</text>
</comment>
<dbReference type="OrthoDB" id="9804590at2"/>
<evidence type="ECO:0000256" key="8">
    <source>
        <dbReference type="ARBA" id="ARBA00023014"/>
    </source>
</evidence>
<keyword evidence="3 9" id="KW-0489">Methyltransferase</keyword>
<evidence type="ECO:0000256" key="2">
    <source>
        <dbReference type="ARBA" id="ARBA00022552"/>
    </source>
</evidence>
<evidence type="ECO:0000256" key="1">
    <source>
        <dbReference type="ARBA" id="ARBA00022485"/>
    </source>
</evidence>
<evidence type="ECO:0000256" key="10">
    <source>
        <dbReference type="PROSITE-ProRule" id="PRU01024"/>
    </source>
</evidence>
<dbReference type="NCBIfam" id="NF009639">
    <property type="entry name" value="PRK13168.1"/>
    <property type="match status" value="1"/>
</dbReference>
<dbReference type="KEGG" id="llp:GH975_07125"/>
<dbReference type="SUPFAM" id="SSF50249">
    <property type="entry name" value="Nucleic acid-binding proteins"/>
    <property type="match status" value="1"/>
</dbReference>
<dbReference type="AlphaFoldDB" id="A0A5Q2QDB4"/>
<evidence type="ECO:0000313" key="12">
    <source>
        <dbReference type="EMBL" id="QGG80351.1"/>
    </source>
</evidence>
<dbReference type="InterPro" id="IPR010280">
    <property type="entry name" value="U5_MeTrfase_fam"/>
</dbReference>
<dbReference type="HAMAP" id="MF_01010">
    <property type="entry name" value="23SrRNA_methyltr_RlmD"/>
    <property type="match status" value="1"/>
</dbReference>
<keyword evidence="13" id="KW-1185">Reference proteome</keyword>
<dbReference type="SUPFAM" id="SSF53335">
    <property type="entry name" value="S-adenosyl-L-methionine-dependent methyltransferases"/>
    <property type="match status" value="1"/>
</dbReference>
<feature type="binding site" evidence="9 10">
    <location>
        <position position="328"/>
    </location>
    <ligand>
        <name>S-adenosyl-L-methionine</name>
        <dbReference type="ChEBI" id="CHEBI:59789"/>
    </ligand>
</feature>
<feature type="binding site" evidence="9">
    <location>
        <position position="80"/>
    </location>
    <ligand>
        <name>[4Fe-4S] cluster</name>
        <dbReference type="ChEBI" id="CHEBI:49883"/>
    </ligand>
</feature>
<dbReference type="PROSITE" id="PS01230">
    <property type="entry name" value="TRMA_1"/>
    <property type="match status" value="1"/>
</dbReference>
<dbReference type="RefSeq" id="WP_153713855.1">
    <property type="nucleotide sequence ID" value="NZ_CP045871.1"/>
</dbReference>
<dbReference type="EMBL" id="CP045871">
    <property type="protein sequence ID" value="QGG80351.1"/>
    <property type="molecule type" value="Genomic_DNA"/>
</dbReference>
<feature type="binding site" evidence="9">
    <location>
        <position position="168"/>
    </location>
    <ligand>
        <name>[4Fe-4S] cluster</name>
        <dbReference type="ChEBI" id="CHEBI:49883"/>
    </ligand>
</feature>
<organism evidence="12 13">
    <name type="scientific">Litorivicinus lipolyticus</name>
    <dbReference type="NCBI Taxonomy" id="418701"/>
    <lineage>
        <taxon>Bacteria</taxon>
        <taxon>Pseudomonadati</taxon>
        <taxon>Pseudomonadota</taxon>
        <taxon>Gammaproteobacteria</taxon>
        <taxon>Oceanospirillales</taxon>
        <taxon>Litorivicinaceae</taxon>
        <taxon>Litorivicinus</taxon>
    </lineage>
</organism>
<keyword evidence="1 9" id="KW-0004">4Fe-4S</keyword>
<dbReference type="InterPro" id="IPR001566">
    <property type="entry name" value="23S_rRNA_MeTrfase_RlmD"/>
</dbReference>
<evidence type="ECO:0000256" key="6">
    <source>
        <dbReference type="ARBA" id="ARBA00022723"/>
    </source>
</evidence>
<feature type="binding site" evidence="9 10">
    <location>
        <position position="307"/>
    </location>
    <ligand>
        <name>S-adenosyl-L-methionine</name>
        <dbReference type="ChEBI" id="CHEBI:59789"/>
    </ligand>
</feature>
<keyword evidence="7 9" id="KW-0408">Iron</keyword>
<evidence type="ECO:0000313" key="13">
    <source>
        <dbReference type="Proteomes" id="UP000388235"/>
    </source>
</evidence>
<name>A0A5Q2QDB4_9GAMM</name>
<evidence type="ECO:0000256" key="4">
    <source>
        <dbReference type="ARBA" id="ARBA00022679"/>
    </source>
</evidence>
<evidence type="ECO:0000256" key="9">
    <source>
        <dbReference type="HAMAP-Rule" id="MF_01010"/>
    </source>
</evidence>
<dbReference type="InterPro" id="IPR030391">
    <property type="entry name" value="MeTrfase_TrmA_CS"/>
</dbReference>
<dbReference type="CDD" id="cd02440">
    <property type="entry name" value="AdoMet_MTases"/>
    <property type="match status" value="1"/>
</dbReference>
<dbReference type="InterPro" id="IPR030390">
    <property type="entry name" value="MeTrfase_TrmA_AS"/>
</dbReference>
<evidence type="ECO:0000256" key="5">
    <source>
        <dbReference type="ARBA" id="ARBA00022691"/>
    </source>
</evidence>
<keyword evidence="4 9" id="KW-0808">Transferase</keyword>
<evidence type="ECO:0000256" key="11">
    <source>
        <dbReference type="PROSITE-ProRule" id="PRU10015"/>
    </source>
</evidence>
<keyword evidence="6 9" id="KW-0479">Metal-binding</keyword>
<dbReference type="GO" id="GO:0005506">
    <property type="term" value="F:iron ion binding"/>
    <property type="evidence" value="ECO:0007669"/>
    <property type="project" value="UniProtKB-UniRule"/>
</dbReference>
<dbReference type="Gene3D" id="2.40.50.140">
    <property type="entry name" value="Nucleic acid-binding proteins"/>
    <property type="match status" value="1"/>
</dbReference>
<feature type="active site" description="Nucleophile" evidence="9 10">
    <location>
        <position position="402"/>
    </location>
</feature>
<comment type="catalytic activity">
    <reaction evidence="9">
        <text>uridine(1939) in 23S rRNA + S-adenosyl-L-methionine = 5-methyluridine(1939) in 23S rRNA + S-adenosyl-L-homocysteine + H(+)</text>
        <dbReference type="Rhea" id="RHEA:42908"/>
        <dbReference type="Rhea" id="RHEA-COMP:10278"/>
        <dbReference type="Rhea" id="RHEA-COMP:10279"/>
        <dbReference type="ChEBI" id="CHEBI:15378"/>
        <dbReference type="ChEBI" id="CHEBI:57856"/>
        <dbReference type="ChEBI" id="CHEBI:59789"/>
        <dbReference type="ChEBI" id="CHEBI:65315"/>
        <dbReference type="ChEBI" id="CHEBI:74447"/>
        <dbReference type="EC" id="2.1.1.190"/>
    </reaction>
</comment>
<feature type="binding site" evidence="9 10">
    <location>
        <position position="278"/>
    </location>
    <ligand>
        <name>S-adenosyl-L-methionine</name>
        <dbReference type="ChEBI" id="CHEBI:59789"/>
    </ligand>
</feature>
<keyword evidence="8 9" id="KW-0411">Iron-sulfur</keyword>
<keyword evidence="2 9" id="KW-0698">rRNA processing</keyword>
<proteinExistence type="inferred from homology"/>
<dbReference type="PANTHER" id="PTHR11061:SF49">
    <property type="entry name" value="23S RRNA (URACIL(1939)-C(5))-METHYLTRANSFERASE RLMD"/>
    <property type="match status" value="1"/>
</dbReference>
<dbReference type="PROSITE" id="PS01231">
    <property type="entry name" value="TRMA_2"/>
    <property type="match status" value="1"/>
</dbReference>
<reference evidence="12 13" key="1">
    <citation type="submission" date="2019-11" db="EMBL/GenBank/DDBJ databases">
        <authorList>
            <person name="Khan S.A."/>
            <person name="Jeon C.O."/>
            <person name="Chun B.H."/>
        </authorList>
    </citation>
    <scope>NUCLEOTIDE SEQUENCE [LARGE SCALE GENOMIC DNA]</scope>
    <source>
        <strain evidence="12 13">IMCC 1097</strain>
    </source>
</reference>
<dbReference type="Gene3D" id="3.40.50.150">
    <property type="entry name" value="Vaccinia Virus protein VP39"/>
    <property type="match status" value="1"/>
</dbReference>
<evidence type="ECO:0000256" key="7">
    <source>
        <dbReference type="ARBA" id="ARBA00023004"/>
    </source>
</evidence>
<keyword evidence="5 9" id="KW-0949">S-adenosyl-L-methionine</keyword>
<feature type="binding site" evidence="9">
    <location>
        <position position="355"/>
    </location>
    <ligand>
        <name>S-adenosyl-L-methionine</name>
        <dbReference type="ChEBI" id="CHEBI:59789"/>
    </ligand>
</feature>
<dbReference type="Gene3D" id="2.40.50.1070">
    <property type="match status" value="1"/>
</dbReference>
<dbReference type="NCBIfam" id="TIGR00479">
    <property type="entry name" value="rumA"/>
    <property type="match status" value="1"/>
</dbReference>
<dbReference type="Proteomes" id="UP000388235">
    <property type="component" value="Chromosome"/>
</dbReference>
<dbReference type="GO" id="GO:0051539">
    <property type="term" value="F:4 iron, 4 sulfur cluster binding"/>
    <property type="evidence" value="ECO:0007669"/>
    <property type="project" value="UniProtKB-KW"/>
</dbReference>
<feature type="active site" evidence="11">
    <location>
        <position position="402"/>
    </location>
</feature>
<comment type="similarity">
    <text evidence="9">Belongs to the class I-like SAM-binding methyltransferase superfamily. RNA M5U methyltransferase family. RlmD subfamily.</text>
</comment>
<feature type="binding site" evidence="9">
    <location>
        <position position="86"/>
    </location>
    <ligand>
        <name>[4Fe-4S] cluster</name>
        <dbReference type="ChEBI" id="CHEBI:49883"/>
    </ligand>
</feature>
<dbReference type="EC" id="2.1.1.190" evidence="9"/>
<dbReference type="GO" id="GO:0070041">
    <property type="term" value="F:rRNA (uridine-C5-)-methyltransferase activity"/>
    <property type="evidence" value="ECO:0007669"/>
    <property type="project" value="UniProtKB-UniRule"/>
</dbReference>
<dbReference type="GO" id="GO:0003723">
    <property type="term" value="F:RNA binding"/>
    <property type="evidence" value="ECO:0007669"/>
    <property type="project" value="InterPro"/>
</dbReference>
<gene>
    <name evidence="9 12" type="primary">rlmD</name>
    <name evidence="12" type="ORF">GH975_07125</name>
</gene>
<feature type="binding site" evidence="9 10">
    <location>
        <position position="376"/>
    </location>
    <ligand>
        <name>S-adenosyl-L-methionine</name>
        <dbReference type="ChEBI" id="CHEBI:59789"/>
    </ligand>
</feature>
<feature type="binding site" evidence="9">
    <location>
        <position position="312"/>
    </location>
    <ligand>
        <name>S-adenosyl-L-methionine</name>
        <dbReference type="ChEBI" id="CHEBI:59789"/>
    </ligand>
</feature>
<dbReference type="GO" id="GO:0070475">
    <property type="term" value="P:rRNA base methylation"/>
    <property type="evidence" value="ECO:0007669"/>
    <property type="project" value="TreeGrafter"/>
</dbReference>
<sequence length="449" mass="49581">MAKRKAPRRKKMPAPFEADVLRLTQEGRAVVEHDERVVYVGNALPGERVEVHVHNRWQGHGEGRAMAVANPSDERVEPICAHFNNCGGCALQHWAPDAQVAFKAGVLDDLISEHGGTQAQQTLAPLRGPHHGYRRKARMGVRWVAAKERVLVGFREAASGFLAVIDDCQVLDPRVGLHLQDIAAAIRQTTIKDRIAQIEVACGDQAVALIFRVLDPPTQQDQARLVELGKRFGYQIWLQPKGPETTHRIYPLTGPELLSYEHPEYGLRMLFHPHDFTQVNAPMNHQMMTQALDLLELTSSDRVLDLFCGLGNFTLPIGRTAAHVVGVEGNEAMTERGRLNAQRAGMQHVEFHAADLTESIDDKPWARGGFNKILLDPARSGAGDVLAALNLDGVEKIVYVSCNPVSLAKDIAILRGRGWTLTHAGIMDMFPHTAHVESMAAFVREDLNG</sequence>
<accession>A0A5Q2QDB4</accession>
<dbReference type="InterPro" id="IPR012340">
    <property type="entry name" value="NA-bd_OB-fold"/>
</dbReference>
<dbReference type="InterPro" id="IPR029063">
    <property type="entry name" value="SAM-dependent_MTases_sf"/>
</dbReference>
<dbReference type="PROSITE" id="PS51687">
    <property type="entry name" value="SAM_MT_RNA_M5U"/>
    <property type="match status" value="1"/>
</dbReference>